<comment type="caution">
    <text evidence="1">The sequence shown here is derived from an EMBL/GenBank/DDBJ whole genome shotgun (WGS) entry which is preliminary data.</text>
</comment>
<evidence type="ECO:0000313" key="2">
    <source>
        <dbReference type="Proteomes" id="UP000028549"/>
    </source>
</evidence>
<proteinExistence type="predicted"/>
<organism evidence="1 2">
    <name type="scientific">Metabacillus indicus</name>
    <name type="common">Bacillus indicus</name>
    <dbReference type="NCBI Taxonomy" id="246786"/>
    <lineage>
        <taxon>Bacteria</taxon>
        <taxon>Bacillati</taxon>
        <taxon>Bacillota</taxon>
        <taxon>Bacilli</taxon>
        <taxon>Bacillales</taxon>
        <taxon>Bacillaceae</taxon>
        <taxon>Metabacillus</taxon>
    </lineage>
</organism>
<dbReference type="STRING" id="246786.GS18_0212345"/>
<dbReference type="OrthoDB" id="2666601at2"/>
<gene>
    <name evidence="1" type="ORF">GS18_0212345</name>
</gene>
<keyword evidence="2" id="KW-1185">Reference proteome</keyword>
<dbReference type="RefSeq" id="WP_029566809.1">
    <property type="nucleotide sequence ID" value="NZ_CP176757.1"/>
</dbReference>
<reference evidence="1 2" key="1">
    <citation type="journal article" date="2005" name="Int. J. Syst. Evol. Microbiol.">
        <title>Bacillus cibi sp. nov., isolated from jeotgal, a traditional Korean fermented seafood.</title>
        <authorList>
            <person name="Yoon J.H."/>
            <person name="Lee C.H."/>
            <person name="Oh T.K."/>
        </authorList>
    </citation>
    <scope>NUCLEOTIDE SEQUENCE [LARGE SCALE GENOMIC DNA]</scope>
    <source>
        <strain evidence="1 2">DSM 16189</strain>
    </source>
</reference>
<protein>
    <submittedName>
        <fullName evidence="1">Uncharacterized protein</fullName>
    </submittedName>
</protein>
<sequence>MANIHFHSINVYQIKHSSGMFYGENFQYKWTNRSGAHEGFGRVRGNSNTIHHTITLANVQKKKTDGEQN</sequence>
<dbReference type="EMBL" id="JNVC02000005">
    <property type="protein sequence ID" value="KEZ51889.1"/>
    <property type="molecule type" value="Genomic_DNA"/>
</dbReference>
<dbReference type="AlphaFoldDB" id="A0A084GX27"/>
<evidence type="ECO:0000313" key="1">
    <source>
        <dbReference type="EMBL" id="KEZ51889.1"/>
    </source>
</evidence>
<dbReference type="Proteomes" id="UP000028549">
    <property type="component" value="Unassembled WGS sequence"/>
</dbReference>
<name>A0A084GX27_METID</name>
<accession>A0A084GX27</accession>